<comment type="caution">
    <text evidence="1">The sequence shown here is derived from an EMBL/GenBank/DDBJ whole genome shotgun (WGS) entry which is preliminary data.</text>
</comment>
<evidence type="ECO:0000313" key="1">
    <source>
        <dbReference type="EMBL" id="MCI45013.1"/>
    </source>
</evidence>
<accession>A0A392S7V6</accession>
<feature type="non-terminal residue" evidence="1">
    <location>
        <position position="1"/>
    </location>
</feature>
<sequence length="52" mass="5296">VHIDSSAGTRFAVADKVVVDVRESPMVVVSEALGGPVTGTTKGCLIPLIGFV</sequence>
<evidence type="ECO:0000313" key="2">
    <source>
        <dbReference type="Proteomes" id="UP000265520"/>
    </source>
</evidence>
<organism evidence="1 2">
    <name type="scientific">Trifolium medium</name>
    <dbReference type="NCBI Taxonomy" id="97028"/>
    <lineage>
        <taxon>Eukaryota</taxon>
        <taxon>Viridiplantae</taxon>
        <taxon>Streptophyta</taxon>
        <taxon>Embryophyta</taxon>
        <taxon>Tracheophyta</taxon>
        <taxon>Spermatophyta</taxon>
        <taxon>Magnoliopsida</taxon>
        <taxon>eudicotyledons</taxon>
        <taxon>Gunneridae</taxon>
        <taxon>Pentapetalae</taxon>
        <taxon>rosids</taxon>
        <taxon>fabids</taxon>
        <taxon>Fabales</taxon>
        <taxon>Fabaceae</taxon>
        <taxon>Papilionoideae</taxon>
        <taxon>50 kb inversion clade</taxon>
        <taxon>NPAAA clade</taxon>
        <taxon>Hologalegina</taxon>
        <taxon>IRL clade</taxon>
        <taxon>Trifolieae</taxon>
        <taxon>Trifolium</taxon>
    </lineage>
</organism>
<proteinExistence type="predicted"/>
<reference evidence="1 2" key="1">
    <citation type="journal article" date="2018" name="Front. Plant Sci.">
        <title>Red Clover (Trifolium pratense) and Zigzag Clover (T. medium) - A Picture of Genomic Similarities and Differences.</title>
        <authorList>
            <person name="Dluhosova J."/>
            <person name="Istvanek J."/>
            <person name="Nedelnik J."/>
            <person name="Repkova J."/>
        </authorList>
    </citation>
    <scope>NUCLEOTIDE SEQUENCE [LARGE SCALE GENOMIC DNA]</scope>
    <source>
        <strain evidence="2">cv. 10/8</strain>
        <tissue evidence="1">Leaf</tissue>
    </source>
</reference>
<dbReference type="Proteomes" id="UP000265520">
    <property type="component" value="Unassembled WGS sequence"/>
</dbReference>
<dbReference type="EMBL" id="LXQA010338516">
    <property type="protein sequence ID" value="MCI45013.1"/>
    <property type="molecule type" value="Genomic_DNA"/>
</dbReference>
<protein>
    <submittedName>
        <fullName evidence="1">Uncharacterized protein</fullName>
    </submittedName>
</protein>
<dbReference type="AlphaFoldDB" id="A0A392S7V6"/>
<keyword evidence="2" id="KW-1185">Reference proteome</keyword>
<name>A0A392S7V6_9FABA</name>